<organism evidence="3">
    <name type="scientific">uncultured Caudovirales phage</name>
    <dbReference type="NCBI Taxonomy" id="2100421"/>
    <lineage>
        <taxon>Viruses</taxon>
        <taxon>Duplodnaviria</taxon>
        <taxon>Heunggongvirae</taxon>
        <taxon>Uroviricota</taxon>
        <taxon>Caudoviricetes</taxon>
        <taxon>Peduoviridae</taxon>
        <taxon>Maltschvirus</taxon>
        <taxon>Maltschvirus maltsch</taxon>
    </lineage>
</organism>
<dbReference type="InterPro" id="IPR000086">
    <property type="entry name" value="NUDIX_hydrolase_dom"/>
</dbReference>
<dbReference type="Pfam" id="PF00293">
    <property type="entry name" value="NUDIX"/>
    <property type="match status" value="1"/>
</dbReference>
<dbReference type="CDD" id="cd02883">
    <property type="entry name" value="NUDIX_Hydrolase"/>
    <property type="match status" value="1"/>
</dbReference>
<dbReference type="Gene3D" id="3.90.79.10">
    <property type="entry name" value="Nucleoside Triphosphate Pyrophosphohydrolase"/>
    <property type="match status" value="1"/>
</dbReference>
<accession>A0A6J5PSN7</accession>
<dbReference type="SUPFAM" id="SSF55811">
    <property type="entry name" value="Nudix"/>
    <property type="match status" value="1"/>
</dbReference>
<dbReference type="PANTHER" id="PTHR21340:SF0">
    <property type="entry name" value="BIS(5'-NUCLEOSYL)-TETRAPHOSPHATASE [ASYMMETRICAL]"/>
    <property type="match status" value="1"/>
</dbReference>
<dbReference type="EMBL" id="LR797195">
    <property type="protein sequence ID" value="CAB4193969.1"/>
    <property type="molecule type" value="Genomic_DNA"/>
</dbReference>
<evidence type="ECO:0000313" key="4">
    <source>
        <dbReference type="EMBL" id="CAB4193969.1"/>
    </source>
</evidence>
<dbReference type="PANTHER" id="PTHR21340">
    <property type="entry name" value="DIADENOSINE 5,5-P1,P4-TETRAPHOSPHATE PYROPHOSPHOHYDROLASE MUTT"/>
    <property type="match status" value="1"/>
</dbReference>
<dbReference type="GO" id="GO:0006754">
    <property type="term" value="P:ATP biosynthetic process"/>
    <property type="evidence" value="ECO:0007669"/>
    <property type="project" value="TreeGrafter"/>
</dbReference>
<dbReference type="EMBL" id="LR796916">
    <property type="protein sequence ID" value="CAB4174162.1"/>
    <property type="molecule type" value="Genomic_DNA"/>
</dbReference>
<dbReference type="InterPro" id="IPR015797">
    <property type="entry name" value="NUDIX_hydrolase-like_dom_sf"/>
</dbReference>
<protein>
    <submittedName>
        <fullName evidence="3">Nudix_Hydrolase domain containing protein</fullName>
    </submittedName>
</protein>
<evidence type="ECO:0000259" key="2">
    <source>
        <dbReference type="PROSITE" id="PS51462"/>
    </source>
</evidence>
<evidence type="ECO:0000256" key="1">
    <source>
        <dbReference type="ARBA" id="ARBA00022801"/>
    </source>
</evidence>
<dbReference type="GO" id="GO:0004081">
    <property type="term" value="F:bis(5'-nucleosyl)-tetraphosphatase (asymmetrical) activity"/>
    <property type="evidence" value="ECO:0007669"/>
    <property type="project" value="TreeGrafter"/>
</dbReference>
<feature type="domain" description="Nudix hydrolase" evidence="2">
    <location>
        <begin position="21"/>
        <end position="164"/>
    </location>
</feature>
<reference evidence="3" key="1">
    <citation type="submission" date="2020-05" db="EMBL/GenBank/DDBJ databases">
        <authorList>
            <person name="Chiriac C."/>
            <person name="Salcher M."/>
            <person name="Ghai R."/>
            <person name="Kavagutti S V."/>
        </authorList>
    </citation>
    <scope>NUCLEOTIDE SEQUENCE</scope>
</reference>
<dbReference type="PROSITE" id="PS51462">
    <property type="entry name" value="NUDIX"/>
    <property type="match status" value="1"/>
</dbReference>
<dbReference type="GO" id="GO:0006167">
    <property type="term" value="P:AMP biosynthetic process"/>
    <property type="evidence" value="ECO:0007669"/>
    <property type="project" value="TreeGrafter"/>
</dbReference>
<gene>
    <name evidence="4" type="ORF">UFOVP1247_340</name>
    <name evidence="3" type="ORF">UFOVP970_27</name>
</gene>
<proteinExistence type="predicted"/>
<dbReference type="InterPro" id="IPR051325">
    <property type="entry name" value="Nudix_hydrolase_domain"/>
</dbReference>
<keyword evidence="1 3" id="KW-0378">Hydrolase</keyword>
<dbReference type="InterPro" id="IPR020084">
    <property type="entry name" value="NUDIX_hydrolase_CS"/>
</dbReference>
<evidence type="ECO:0000313" key="3">
    <source>
        <dbReference type="EMBL" id="CAB4174162.1"/>
    </source>
</evidence>
<dbReference type="PROSITE" id="PS00893">
    <property type="entry name" value="NUDIX_BOX"/>
    <property type="match status" value="1"/>
</dbReference>
<name>A0A6J5PSN7_9CAUD</name>
<sequence length="164" mass="18738">MKILKFNDFINEKWSADIEPAHRIAVGIVIIFNNMILLIHPTNSSWKKSTCGIPKGKLEIGEDVLDGAIRELAEETGINISKSQLDLEPNRLDFYNKRNEVDGHLIYYVCNIEDLAEINLSTLTIPKSQLQLEEVDWGKFVSAEEAYPIMTRSQLIILDRHLTK</sequence>